<reference evidence="3" key="2">
    <citation type="journal article" date="2013" name="Nat. Commun.">
        <title>Genome of the Chinese tree shrew.</title>
        <authorList>
            <person name="Fan Y."/>
            <person name="Huang Z.Y."/>
            <person name="Cao C.C."/>
            <person name="Chen C.S."/>
            <person name="Chen Y.X."/>
            <person name="Fan D.D."/>
            <person name="He J."/>
            <person name="Hou H.L."/>
            <person name="Hu L."/>
            <person name="Hu X.T."/>
            <person name="Jiang X.T."/>
            <person name="Lai R."/>
            <person name="Lang Y.S."/>
            <person name="Liang B."/>
            <person name="Liao S.G."/>
            <person name="Mu D."/>
            <person name="Ma Y.Y."/>
            <person name="Niu Y.Y."/>
            <person name="Sun X.Q."/>
            <person name="Xia J.Q."/>
            <person name="Xiao J."/>
            <person name="Xiong Z.Q."/>
            <person name="Xu L."/>
            <person name="Yang L."/>
            <person name="Zhang Y."/>
            <person name="Zhao W."/>
            <person name="Zhao X.D."/>
            <person name="Zheng Y.T."/>
            <person name="Zhou J.M."/>
            <person name="Zhu Y.B."/>
            <person name="Zhang G.J."/>
            <person name="Wang J."/>
            <person name="Yao Y.G."/>
        </authorList>
    </citation>
    <scope>NUCLEOTIDE SEQUENCE [LARGE SCALE GENOMIC DNA]</scope>
</reference>
<gene>
    <name evidence="2" type="ORF">TREES_T100014091</name>
</gene>
<accession>L9KKI4</accession>
<reference evidence="3" key="1">
    <citation type="submission" date="2012-07" db="EMBL/GenBank/DDBJ databases">
        <title>Genome of the Chinese tree shrew, a rising model animal genetically related to primates.</title>
        <authorList>
            <person name="Zhang G."/>
            <person name="Fan Y."/>
            <person name="Yao Y."/>
            <person name="Huang Z."/>
        </authorList>
    </citation>
    <scope>NUCLEOTIDE SEQUENCE [LARGE SCALE GENOMIC DNA]</scope>
</reference>
<evidence type="ECO:0000313" key="3">
    <source>
        <dbReference type="Proteomes" id="UP000011518"/>
    </source>
</evidence>
<sequence>MSYLDGLAEDAVTLNGITVSSVPSLGVAMIRLGSGRNCDLSQQSIVHVVQRPWRKGQEMHPPGEHNHKSATGVSMREPQSLTRVDLSSSILPADSVGLAVILDTGSRKDSPPAGDPDLQQPQNGDRVQVLTAGEEVAQNV</sequence>
<feature type="compositionally biased region" description="Basic and acidic residues" evidence="1">
    <location>
        <begin position="56"/>
        <end position="67"/>
    </location>
</feature>
<dbReference type="AlphaFoldDB" id="L9KKI4"/>
<proteinExistence type="predicted"/>
<feature type="compositionally biased region" description="Polar residues" evidence="1">
    <location>
        <begin position="69"/>
        <end position="86"/>
    </location>
</feature>
<feature type="region of interest" description="Disordered" evidence="1">
    <location>
        <begin position="56"/>
        <end position="86"/>
    </location>
</feature>
<dbReference type="InParanoid" id="L9KKI4"/>
<dbReference type="Proteomes" id="UP000011518">
    <property type="component" value="Unassembled WGS sequence"/>
</dbReference>
<organism evidence="2 3">
    <name type="scientific">Tupaia chinensis</name>
    <name type="common">Chinese tree shrew</name>
    <name type="synonym">Tupaia belangeri chinensis</name>
    <dbReference type="NCBI Taxonomy" id="246437"/>
    <lineage>
        <taxon>Eukaryota</taxon>
        <taxon>Metazoa</taxon>
        <taxon>Chordata</taxon>
        <taxon>Craniata</taxon>
        <taxon>Vertebrata</taxon>
        <taxon>Euteleostomi</taxon>
        <taxon>Mammalia</taxon>
        <taxon>Eutheria</taxon>
        <taxon>Euarchontoglires</taxon>
        <taxon>Scandentia</taxon>
        <taxon>Tupaiidae</taxon>
        <taxon>Tupaia</taxon>
    </lineage>
</organism>
<dbReference type="EMBL" id="KB320787">
    <property type="protein sequence ID" value="ELW63281.1"/>
    <property type="molecule type" value="Genomic_DNA"/>
</dbReference>
<feature type="region of interest" description="Disordered" evidence="1">
    <location>
        <begin position="102"/>
        <end position="140"/>
    </location>
</feature>
<dbReference type="eggNOG" id="KOG0006">
    <property type="taxonomic scope" value="Eukaryota"/>
</dbReference>
<protein>
    <submittedName>
        <fullName evidence="2">E3 ubiquitin-protein ligase parkin</fullName>
    </submittedName>
</protein>
<name>L9KKI4_TUPCH</name>
<dbReference type="STRING" id="246437.L9KKI4"/>
<evidence type="ECO:0000313" key="2">
    <source>
        <dbReference type="EMBL" id="ELW63281.1"/>
    </source>
</evidence>
<keyword evidence="3" id="KW-1185">Reference proteome</keyword>
<evidence type="ECO:0000256" key="1">
    <source>
        <dbReference type="SAM" id="MobiDB-lite"/>
    </source>
</evidence>